<accession>A0AAN8XM50</accession>
<dbReference type="EMBL" id="JAWJWE010000002">
    <property type="protein sequence ID" value="KAK6643553.1"/>
    <property type="molecule type" value="Genomic_DNA"/>
</dbReference>
<feature type="region of interest" description="Disordered" evidence="1">
    <location>
        <begin position="1"/>
        <end position="25"/>
    </location>
</feature>
<gene>
    <name evidence="2" type="ORF">RUM43_005063</name>
</gene>
<dbReference type="Proteomes" id="UP001372834">
    <property type="component" value="Unassembled WGS sequence"/>
</dbReference>
<name>A0AAN8XM50_POLSC</name>
<dbReference type="AlphaFoldDB" id="A0AAN8XM50"/>
<reference evidence="2 3" key="1">
    <citation type="submission" date="2023-10" db="EMBL/GenBank/DDBJ databases">
        <title>Genomes of two closely related lineages of the louse Polyplax serrata with different host specificities.</title>
        <authorList>
            <person name="Martinu J."/>
            <person name="Tarabai H."/>
            <person name="Stefka J."/>
            <person name="Hypsa V."/>
        </authorList>
    </citation>
    <scope>NUCLEOTIDE SEQUENCE [LARGE SCALE GENOMIC DNA]</scope>
    <source>
        <strain evidence="2">HR10_N</strain>
    </source>
</reference>
<organism evidence="2 3">
    <name type="scientific">Polyplax serrata</name>
    <name type="common">Common mouse louse</name>
    <dbReference type="NCBI Taxonomy" id="468196"/>
    <lineage>
        <taxon>Eukaryota</taxon>
        <taxon>Metazoa</taxon>
        <taxon>Ecdysozoa</taxon>
        <taxon>Arthropoda</taxon>
        <taxon>Hexapoda</taxon>
        <taxon>Insecta</taxon>
        <taxon>Pterygota</taxon>
        <taxon>Neoptera</taxon>
        <taxon>Paraneoptera</taxon>
        <taxon>Psocodea</taxon>
        <taxon>Troctomorpha</taxon>
        <taxon>Phthiraptera</taxon>
        <taxon>Anoplura</taxon>
        <taxon>Polyplacidae</taxon>
        <taxon>Polyplax</taxon>
    </lineage>
</organism>
<sequence>MVNPFDQIDSTNRRTNKKQPGVESRVRGAFCAKTPDLPPTARVAKNKRGFWQKLKPSYRWKLKSPEQHHLTNATAEEKFAQRVQHGEYSTTATIRLSDG</sequence>
<evidence type="ECO:0000313" key="2">
    <source>
        <dbReference type="EMBL" id="KAK6643553.1"/>
    </source>
</evidence>
<evidence type="ECO:0000256" key="1">
    <source>
        <dbReference type="SAM" id="MobiDB-lite"/>
    </source>
</evidence>
<proteinExistence type="predicted"/>
<protein>
    <submittedName>
        <fullName evidence="2">Uncharacterized protein</fullName>
    </submittedName>
</protein>
<evidence type="ECO:0000313" key="3">
    <source>
        <dbReference type="Proteomes" id="UP001372834"/>
    </source>
</evidence>
<comment type="caution">
    <text evidence="2">The sequence shown here is derived from an EMBL/GenBank/DDBJ whole genome shotgun (WGS) entry which is preliminary data.</text>
</comment>